<keyword evidence="4" id="KW-0150">Chloroplast</keyword>
<dbReference type="SUPFAM" id="SSF52540">
    <property type="entry name" value="P-loop containing nucleoside triphosphate hydrolases"/>
    <property type="match status" value="1"/>
</dbReference>
<evidence type="ECO:0000256" key="11">
    <source>
        <dbReference type="ARBA" id="ARBA00022946"/>
    </source>
</evidence>
<dbReference type="FunFam" id="3.40.50.300:FF:000352">
    <property type="entry name" value="ATP-dependent zinc metalloprotease FTSH 7, chloroplastic"/>
    <property type="match status" value="1"/>
</dbReference>
<evidence type="ECO:0000256" key="2">
    <source>
        <dbReference type="ARBA" id="ARBA00004370"/>
    </source>
</evidence>
<keyword evidence="9" id="KW-0378">Hydrolase</keyword>
<evidence type="ECO:0000256" key="4">
    <source>
        <dbReference type="ARBA" id="ARBA00022528"/>
    </source>
</evidence>
<dbReference type="GO" id="GO:0009535">
    <property type="term" value="C:chloroplast thylakoid membrane"/>
    <property type="evidence" value="ECO:0007669"/>
    <property type="project" value="TreeGrafter"/>
</dbReference>
<dbReference type="Proteomes" id="UP001311915">
    <property type="component" value="Unassembled WGS sequence"/>
</dbReference>
<proteinExistence type="inferred from homology"/>
<keyword evidence="5" id="KW-0934">Plastid</keyword>
<dbReference type="PANTHER" id="PTHR23076:SF99">
    <property type="entry name" value="INACTIVE ATP-DEPENDENT ZINC METALLOPROTEASE FTSHI 4, CHLOROPLASTIC-RELATED"/>
    <property type="match status" value="1"/>
</dbReference>
<reference evidence="16 17" key="1">
    <citation type="submission" date="2023-10" db="EMBL/GenBank/DDBJ databases">
        <title>Genome-Wide Identification Analysis in wild type Solanum Pinnatisectum Reveals Some Genes Defensing Phytophthora Infestans.</title>
        <authorList>
            <person name="Sun C."/>
        </authorList>
    </citation>
    <scope>NUCLEOTIDE SEQUENCE [LARGE SCALE GENOMIC DNA]</scope>
    <source>
        <strain evidence="16">LQN</strain>
        <tissue evidence="16">Leaf</tissue>
    </source>
</reference>
<keyword evidence="10" id="KW-0067">ATP-binding</keyword>
<dbReference type="Gene3D" id="1.20.58.760">
    <property type="entry name" value="Peptidase M41"/>
    <property type="match status" value="1"/>
</dbReference>
<keyword evidence="7" id="KW-0812">Transmembrane</keyword>
<dbReference type="Gene3D" id="3.40.50.300">
    <property type="entry name" value="P-loop containing nucleotide triphosphate hydrolases"/>
    <property type="match status" value="1"/>
</dbReference>
<dbReference type="GO" id="GO:0004222">
    <property type="term" value="F:metalloendopeptidase activity"/>
    <property type="evidence" value="ECO:0007669"/>
    <property type="project" value="InterPro"/>
</dbReference>
<dbReference type="GO" id="GO:0016887">
    <property type="term" value="F:ATP hydrolysis activity"/>
    <property type="evidence" value="ECO:0007669"/>
    <property type="project" value="InterPro"/>
</dbReference>
<dbReference type="Pfam" id="PF17862">
    <property type="entry name" value="AAA_lid_3"/>
    <property type="match status" value="1"/>
</dbReference>
<feature type="domain" description="AAA+ ATPase" evidence="15">
    <location>
        <begin position="336"/>
        <end position="477"/>
    </location>
</feature>
<evidence type="ECO:0000256" key="7">
    <source>
        <dbReference type="ARBA" id="ARBA00022692"/>
    </source>
</evidence>
<keyword evidence="13" id="KW-0472">Membrane</keyword>
<gene>
    <name evidence="16" type="ORF">R3W88_012320</name>
</gene>
<dbReference type="FunFam" id="1.10.8.60:FF:000061">
    <property type="entry name" value="Probable inactive ATP-dependent zinc metalloprotease FTSHI 4, chloroplastic"/>
    <property type="match status" value="1"/>
</dbReference>
<evidence type="ECO:0000256" key="14">
    <source>
        <dbReference type="SAM" id="MobiDB-lite"/>
    </source>
</evidence>
<feature type="region of interest" description="Disordered" evidence="14">
    <location>
        <begin position="53"/>
        <end position="75"/>
    </location>
</feature>
<evidence type="ECO:0000313" key="17">
    <source>
        <dbReference type="Proteomes" id="UP001311915"/>
    </source>
</evidence>
<evidence type="ECO:0000256" key="10">
    <source>
        <dbReference type="ARBA" id="ARBA00022840"/>
    </source>
</evidence>
<evidence type="ECO:0000256" key="8">
    <source>
        <dbReference type="ARBA" id="ARBA00022741"/>
    </source>
</evidence>
<comment type="subcellular location">
    <subcellularLocation>
        <location evidence="2">Membrane</location>
    </subcellularLocation>
    <subcellularLocation>
        <location evidence="1">Plastid</location>
        <location evidence="1">Chloroplast</location>
    </subcellularLocation>
</comment>
<dbReference type="GO" id="GO:0006508">
    <property type="term" value="P:proteolysis"/>
    <property type="evidence" value="ECO:0007669"/>
    <property type="project" value="UniProtKB-KW"/>
</dbReference>
<keyword evidence="8" id="KW-0547">Nucleotide-binding</keyword>
<comment type="similarity">
    <text evidence="3">Belongs to the AAA ATPase family.</text>
</comment>
<evidence type="ECO:0000313" key="16">
    <source>
        <dbReference type="EMBL" id="KAK4722087.1"/>
    </source>
</evidence>
<dbReference type="AlphaFoldDB" id="A0AAV9L9X5"/>
<dbReference type="FunFam" id="1.20.58.760:FF:000013">
    <property type="entry name" value="Probable inactive ATP-dependent zinc metalloprotease FTSHI 4, chloroplastic"/>
    <property type="match status" value="1"/>
</dbReference>
<dbReference type="GO" id="GO:0005524">
    <property type="term" value="F:ATP binding"/>
    <property type="evidence" value="ECO:0007669"/>
    <property type="project" value="UniProtKB-KW"/>
</dbReference>
<dbReference type="GO" id="GO:0004176">
    <property type="term" value="F:ATP-dependent peptidase activity"/>
    <property type="evidence" value="ECO:0007669"/>
    <property type="project" value="InterPro"/>
</dbReference>
<sequence>MTSNIHLLKPSFSPPKTLPRYSSSPFTAFSLHLKPRRNSLYIGSKPFNVHPCKAAASTSSSNSNSAGDETESAQQLFEKLKEAERERINNLEEFERKANVQLERQLVLASEWSRKLLAMQGKLKGTEWDPENSHRIDYSEFQNLLNANNVQFMEYSNYGQTVSVILPYYKDGKTNRSGGDTKKEIVFKRHVVDRMPIDRWNDVWRKLHQQLVNVDVYNVNNIPAEVYSTVATAVVWSMRLALSVLLYIWIDNKMRPIYSKLIPCDLGSPPKKIKEPLKQRALGSLGKSRAKFISAEEKTGITFDDFAGQEYIKRELQEIVRILRNEEEFQDKGIYCPKGVLLHGPPGTGKTLLAKAIAGEAGLPFFAANGTDFVEMFVGVAASRVKDLFSSARSFAPSIIFIDEIDAIGSKRGGPDIGGGGAEREQGLLQILTEMDGFKVSTSQVLVIGATNRLDILDPALLRKGRFDKIIRVGLPSKDGRLAILKVHARNKFFRSEGEKDTLLQEIAEQTEDFTGAELQNILNEAGILTARKDLDYIGRDELLEALKRQKGTFETGQEDSTEVPEELTLRLAYREAAVAVLACYLPDPYRPFTETDIKSIHSQPNMQFVEIGGRMFKRKADYVNSIVRACAPRVIEEEMFGVDNLCWISAKATLEASRLAEFLILQTGLTALGKAYYRYQRDLLPNLPAKIEALRNEYMRYAVEKCLSILKENHDAVETITDVLLEKGEIKADEIWSIYKSSPKSPQPTVSPIDEYGSLIYAGRWGVHGVSLPGRVTFAPGNVGFATFGAPRPMETQIVSDETWKLIDGIWDKRVEEMKAAVSLETEEDEEKPKLLMASHFL</sequence>
<keyword evidence="12" id="KW-1133">Transmembrane helix</keyword>
<protein>
    <recommendedName>
        <fullName evidence="15">AAA+ ATPase domain-containing protein</fullName>
    </recommendedName>
</protein>
<comment type="caution">
    <text evidence="16">The sequence shown here is derived from an EMBL/GenBank/DDBJ whole genome shotgun (WGS) entry which is preliminary data.</text>
</comment>
<dbReference type="EMBL" id="JAWPEI010000007">
    <property type="protein sequence ID" value="KAK4722087.1"/>
    <property type="molecule type" value="Genomic_DNA"/>
</dbReference>
<dbReference type="PANTHER" id="PTHR23076">
    <property type="entry name" value="METALLOPROTEASE M41 FTSH"/>
    <property type="match status" value="1"/>
</dbReference>
<accession>A0AAV9L9X5</accession>
<evidence type="ECO:0000256" key="6">
    <source>
        <dbReference type="ARBA" id="ARBA00022670"/>
    </source>
</evidence>
<dbReference type="Pfam" id="PF00004">
    <property type="entry name" value="AAA"/>
    <property type="match status" value="1"/>
</dbReference>
<evidence type="ECO:0000259" key="15">
    <source>
        <dbReference type="SMART" id="SM00382"/>
    </source>
</evidence>
<dbReference type="SUPFAM" id="SSF140990">
    <property type="entry name" value="FtsH protease domain-like"/>
    <property type="match status" value="1"/>
</dbReference>
<keyword evidence="17" id="KW-1185">Reference proteome</keyword>
<evidence type="ECO:0000256" key="13">
    <source>
        <dbReference type="ARBA" id="ARBA00023136"/>
    </source>
</evidence>
<keyword evidence="6" id="KW-0645">Protease</keyword>
<keyword evidence="11" id="KW-0809">Transit peptide</keyword>
<evidence type="ECO:0000256" key="9">
    <source>
        <dbReference type="ARBA" id="ARBA00022801"/>
    </source>
</evidence>
<dbReference type="InterPro" id="IPR027417">
    <property type="entry name" value="P-loop_NTPase"/>
</dbReference>
<dbReference type="InterPro" id="IPR003593">
    <property type="entry name" value="AAA+_ATPase"/>
</dbReference>
<feature type="compositionally biased region" description="Low complexity" evidence="14">
    <location>
        <begin position="54"/>
        <end position="66"/>
    </location>
</feature>
<dbReference type="PROSITE" id="PS00674">
    <property type="entry name" value="AAA"/>
    <property type="match status" value="1"/>
</dbReference>
<dbReference type="InterPro" id="IPR003960">
    <property type="entry name" value="ATPase_AAA_CS"/>
</dbReference>
<evidence type="ECO:0000256" key="3">
    <source>
        <dbReference type="ARBA" id="ARBA00006914"/>
    </source>
</evidence>
<organism evidence="16 17">
    <name type="scientific">Solanum pinnatisectum</name>
    <name type="common">tansyleaf nightshade</name>
    <dbReference type="NCBI Taxonomy" id="50273"/>
    <lineage>
        <taxon>Eukaryota</taxon>
        <taxon>Viridiplantae</taxon>
        <taxon>Streptophyta</taxon>
        <taxon>Embryophyta</taxon>
        <taxon>Tracheophyta</taxon>
        <taxon>Spermatophyta</taxon>
        <taxon>Magnoliopsida</taxon>
        <taxon>eudicotyledons</taxon>
        <taxon>Gunneridae</taxon>
        <taxon>Pentapetalae</taxon>
        <taxon>asterids</taxon>
        <taxon>lamiids</taxon>
        <taxon>Solanales</taxon>
        <taxon>Solanaceae</taxon>
        <taxon>Solanoideae</taxon>
        <taxon>Solaneae</taxon>
        <taxon>Solanum</taxon>
    </lineage>
</organism>
<dbReference type="InterPro" id="IPR037219">
    <property type="entry name" value="Peptidase_M41-like"/>
</dbReference>
<evidence type="ECO:0000256" key="12">
    <source>
        <dbReference type="ARBA" id="ARBA00022989"/>
    </source>
</evidence>
<dbReference type="SMART" id="SM00382">
    <property type="entry name" value="AAA"/>
    <property type="match status" value="1"/>
</dbReference>
<evidence type="ECO:0000256" key="5">
    <source>
        <dbReference type="ARBA" id="ARBA00022640"/>
    </source>
</evidence>
<name>A0AAV9L9X5_9SOLN</name>
<dbReference type="Gene3D" id="1.10.8.60">
    <property type="match status" value="1"/>
</dbReference>
<dbReference type="InterPro" id="IPR041569">
    <property type="entry name" value="AAA_lid_3"/>
</dbReference>
<dbReference type="InterPro" id="IPR003959">
    <property type="entry name" value="ATPase_AAA_core"/>
</dbReference>
<evidence type="ECO:0000256" key="1">
    <source>
        <dbReference type="ARBA" id="ARBA00004229"/>
    </source>
</evidence>